<reference evidence="2" key="1">
    <citation type="submission" date="2023-03" db="EMBL/GenBank/DDBJ databases">
        <authorList>
            <person name="Cremers G."/>
            <person name="Picone N."/>
        </authorList>
    </citation>
    <scope>NUCLEOTIDE SEQUENCE</scope>
    <source>
        <strain evidence="2">Sample_alias</strain>
    </source>
</reference>
<keyword evidence="3" id="KW-1185">Reference proteome</keyword>
<organism evidence="2 3">
    <name type="scientific">Candidatus Methylacidiphilum fumarolicum</name>
    <dbReference type="NCBI Taxonomy" id="591154"/>
    <lineage>
        <taxon>Bacteria</taxon>
        <taxon>Pseudomonadati</taxon>
        <taxon>Verrucomicrobiota</taxon>
        <taxon>Methylacidiphilae</taxon>
        <taxon>Methylacidiphilales</taxon>
        <taxon>Methylacidiphilaceae</taxon>
        <taxon>Methylacidiphilum (ex Ratnadevi et al. 2023)</taxon>
    </lineage>
</organism>
<evidence type="ECO:0000313" key="3">
    <source>
        <dbReference type="Proteomes" id="UP001161497"/>
    </source>
</evidence>
<dbReference type="RefSeq" id="WP_009060368.1">
    <property type="nucleotide sequence ID" value="NZ_JAHXRZ010000003.1"/>
</dbReference>
<name>A0ABM9IAV9_9BACT</name>
<feature type="transmembrane region" description="Helical" evidence="1">
    <location>
        <begin position="248"/>
        <end position="269"/>
    </location>
</feature>
<feature type="transmembrane region" description="Helical" evidence="1">
    <location>
        <begin position="436"/>
        <end position="459"/>
    </location>
</feature>
<dbReference type="Gene3D" id="1.20.210.10">
    <property type="entry name" value="Cytochrome c oxidase-like, subunit I domain"/>
    <property type="match status" value="1"/>
</dbReference>
<dbReference type="EMBL" id="OX458932">
    <property type="protein sequence ID" value="CAI9084777.1"/>
    <property type="molecule type" value="Genomic_DNA"/>
</dbReference>
<feature type="transmembrane region" description="Helical" evidence="1">
    <location>
        <begin position="137"/>
        <end position="157"/>
    </location>
</feature>
<dbReference type="InterPro" id="IPR000883">
    <property type="entry name" value="Cyt_C_Oxase_1"/>
</dbReference>
<feature type="transmembrane region" description="Helical" evidence="1">
    <location>
        <begin position="109"/>
        <end position="131"/>
    </location>
</feature>
<feature type="transmembrane region" description="Helical" evidence="1">
    <location>
        <begin position="72"/>
        <end position="97"/>
    </location>
</feature>
<keyword evidence="1" id="KW-1133">Transmembrane helix</keyword>
<sequence>MSHPMVESQEWIGSGVARPISLDRSFFMPVIFMLVAAFFWLLVSMGFALLGAGKIVIPSLLGSWGWLTFGRIGLASFLVFSYGWGMNGGLAYGLYLVGKNAQEPFKGSGYFLCSALFWNLSIFIGMMAVLIGDIPSLSWAGWPDFVLFLLLLNYSLMNYWIVKKLIVSGNFLKNLSHSYLLIALLWFPWAIGSLFVFFHWLVIRGVSFASMEWWFNEGFLHLWMAPVGLSMLYDYVEGGNDQRSSSFLGWLGLILFFLCSNFASASHLIGAPFPLWIVGLGIAARILLILGAVAIGIDLLQRLKKRVQASKQNIFSRYFMIAFYCFLIAIIGDGLIAIPLVSRLVHFSFVEIAFLVLFIYGFYSFVLMGMAHYLYSNYFRKPWLSETFLKITFWANIYGISFLFVFLCLGGIIQSVELENADLPFSQVVESVLPYLRGAGMSATLILFSQLTYCFLLLLMSLMPVEKEGIEKNEKNLSRTI</sequence>
<feature type="transmembrane region" description="Helical" evidence="1">
    <location>
        <begin position="26"/>
        <end position="52"/>
    </location>
</feature>
<evidence type="ECO:0000256" key="1">
    <source>
        <dbReference type="SAM" id="Phobius"/>
    </source>
</evidence>
<feature type="transmembrane region" description="Helical" evidence="1">
    <location>
        <begin position="352"/>
        <end position="375"/>
    </location>
</feature>
<keyword evidence="1" id="KW-0472">Membrane</keyword>
<feature type="transmembrane region" description="Helical" evidence="1">
    <location>
        <begin position="218"/>
        <end position="236"/>
    </location>
</feature>
<proteinExistence type="predicted"/>
<feature type="transmembrane region" description="Helical" evidence="1">
    <location>
        <begin position="275"/>
        <end position="297"/>
    </location>
</feature>
<evidence type="ECO:0000313" key="2">
    <source>
        <dbReference type="EMBL" id="CAI9084777.1"/>
    </source>
</evidence>
<dbReference type="SUPFAM" id="SSF81442">
    <property type="entry name" value="Cytochrome c oxidase subunit I-like"/>
    <property type="match status" value="1"/>
</dbReference>
<feature type="transmembrane region" description="Helical" evidence="1">
    <location>
        <begin position="395"/>
        <end position="416"/>
    </location>
</feature>
<protein>
    <submittedName>
        <fullName evidence="2">Cytochrome c oxidase subunit CcoN</fullName>
    </submittedName>
</protein>
<dbReference type="Proteomes" id="UP001161497">
    <property type="component" value="Chromosome"/>
</dbReference>
<feature type="transmembrane region" description="Helical" evidence="1">
    <location>
        <begin position="178"/>
        <end position="198"/>
    </location>
</feature>
<keyword evidence="1" id="KW-0812">Transmembrane</keyword>
<feature type="transmembrane region" description="Helical" evidence="1">
    <location>
        <begin position="318"/>
        <end position="340"/>
    </location>
</feature>
<dbReference type="Pfam" id="PF00115">
    <property type="entry name" value="COX1"/>
    <property type="match status" value="1"/>
</dbReference>
<accession>A0ABM9IAV9</accession>
<dbReference type="InterPro" id="IPR036927">
    <property type="entry name" value="Cyt_c_oxase-like_su1_sf"/>
</dbReference>
<gene>
    <name evidence="2" type="ORF">MFUM_0384</name>
</gene>